<evidence type="ECO:0000256" key="11">
    <source>
        <dbReference type="ARBA" id="ARBA00023242"/>
    </source>
</evidence>
<dbReference type="EMBL" id="CAJPVJ010001112">
    <property type="protein sequence ID" value="CAG2164068.1"/>
    <property type="molecule type" value="Genomic_DNA"/>
</dbReference>
<dbReference type="Proteomes" id="UP000728032">
    <property type="component" value="Unassembled WGS sequence"/>
</dbReference>
<dbReference type="InterPro" id="IPR042269">
    <property type="entry name" value="Ser_carbopepase_S28_SKS"/>
</dbReference>
<sequence>MNGLTGSEELSQNSGLNGMTDDTTLTKTEVKEDKEEEDGDDWTPDMNETDQWSDDEKRPLVVTKTAVSKRQQRKKMNECTEEELEVLTQKYINREDICDEKTGRYVCPKSGCNGSYLSHQILYHHLLRVHVEQSLVIKRPHIVCKVCGKRFKDRKYMTIHMRTHTNTKPYKCHFTNCEYRSCFRGALHNHVISNHSQTTFKCDHIDCNKTFKTSQGLREHVFSHDPDSMFRCTVDGCDQWFKKLYHRKVHVRTVHSGLPPETRKTPRPRIPCDWPGCEFMGFSLVAHKRVHTGEKPFECDWPNCGKRFRWKQYLTDHMNIHMNDKPFACHWPGCQYRSSDRGNVRKHVRTKCDSRYYISDTYYRSGGPVFLLMGDEEALDPNLFITSQMSTNFAQQFNALAVTLEHRYYGQSMPTPNLSVHNLRYLTIDQVLRDVANFIDYLTTNLSLNGSKWVVFGGSYGGTLAALVRATYPNKTAGAVASSAPMEFVYDFKTYLKAVSKSLGTQCSRYFGEATQELEEEFKSAEGWYTIQQQFNLCDPFNGTDTLDVYQLMDQLTNNIMGAVQYNNLGLYPSIDTMCSIMANTYGNSRPLDRYIRVFNLFSGGSQCNDFEYDDNIELMKQTGLTDQASTSG</sequence>
<evidence type="ECO:0000256" key="9">
    <source>
        <dbReference type="ARBA" id="ARBA00022833"/>
    </source>
</evidence>
<evidence type="ECO:0000256" key="13">
    <source>
        <dbReference type="SAM" id="MobiDB-lite"/>
    </source>
</evidence>
<feature type="non-terminal residue" evidence="15">
    <location>
        <position position="1"/>
    </location>
</feature>
<dbReference type="FunFam" id="3.30.160.60:FF:000145">
    <property type="entry name" value="Zinc finger protein 574"/>
    <property type="match status" value="1"/>
</dbReference>
<keyword evidence="5" id="KW-0732">Signal</keyword>
<dbReference type="GO" id="GO:0070008">
    <property type="term" value="F:serine-type exopeptidase activity"/>
    <property type="evidence" value="ECO:0007669"/>
    <property type="project" value="InterPro"/>
</dbReference>
<evidence type="ECO:0000256" key="10">
    <source>
        <dbReference type="ARBA" id="ARBA00023180"/>
    </source>
</evidence>
<evidence type="ECO:0000256" key="4">
    <source>
        <dbReference type="ARBA" id="ARBA00022723"/>
    </source>
</evidence>
<dbReference type="InterPro" id="IPR036236">
    <property type="entry name" value="Znf_C2H2_sf"/>
</dbReference>
<feature type="domain" description="C2H2-type" evidence="14">
    <location>
        <begin position="297"/>
        <end position="326"/>
    </location>
</feature>
<keyword evidence="7 12" id="KW-0863">Zinc-finger</keyword>
<dbReference type="SMART" id="SM00355">
    <property type="entry name" value="ZnF_C2H2"/>
    <property type="match status" value="8"/>
</dbReference>
<evidence type="ECO:0000256" key="1">
    <source>
        <dbReference type="ARBA" id="ARBA00004123"/>
    </source>
</evidence>
<dbReference type="GO" id="GO:0008239">
    <property type="term" value="F:dipeptidyl-peptidase activity"/>
    <property type="evidence" value="ECO:0007669"/>
    <property type="project" value="TreeGrafter"/>
</dbReference>
<evidence type="ECO:0000256" key="2">
    <source>
        <dbReference type="ARBA" id="ARBA00011079"/>
    </source>
</evidence>
<accession>A0A7R9LIZ1</accession>
<keyword evidence="9" id="KW-0862">Zinc</keyword>
<keyword evidence="4" id="KW-0479">Metal-binding</keyword>
<feature type="compositionally biased region" description="Polar residues" evidence="13">
    <location>
        <begin position="1"/>
        <end position="17"/>
    </location>
</feature>
<keyword evidence="16" id="KW-1185">Reference proteome</keyword>
<comment type="similarity">
    <text evidence="2">Belongs to the peptidase S28 family.</text>
</comment>
<feature type="domain" description="C2H2-type" evidence="14">
    <location>
        <begin position="142"/>
        <end position="169"/>
    </location>
</feature>
<dbReference type="EMBL" id="OC915937">
    <property type="protein sequence ID" value="CAD7642500.1"/>
    <property type="molecule type" value="Genomic_DNA"/>
</dbReference>
<dbReference type="Pfam" id="PF00096">
    <property type="entry name" value="zf-C2H2"/>
    <property type="match status" value="3"/>
</dbReference>
<dbReference type="OrthoDB" id="6483397at2759"/>
<dbReference type="Gene3D" id="3.30.160.60">
    <property type="entry name" value="Classic Zinc Finger"/>
    <property type="match status" value="6"/>
</dbReference>
<dbReference type="Gene3D" id="3.40.50.1820">
    <property type="entry name" value="alpha/beta hydrolase"/>
    <property type="match status" value="1"/>
</dbReference>
<evidence type="ECO:0000313" key="16">
    <source>
        <dbReference type="Proteomes" id="UP000728032"/>
    </source>
</evidence>
<reference evidence="15" key="1">
    <citation type="submission" date="2020-11" db="EMBL/GenBank/DDBJ databases">
        <authorList>
            <person name="Tran Van P."/>
        </authorList>
    </citation>
    <scope>NUCLEOTIDE SEQUENCE</scope>
</reference>
<proteinExistence type="inferred from homology"/>
<feature type="domain" description="C2H2-type" evidence="14">
    <location>
        <begin position="230"/>
        <end position="260"/>
    </location>
</feature>
<evidence type="ECO:0000256" key="12">
    <source>
        <dbReference type="PROSITE-ProRule" id="PRU00042"/>
    </source>
</evidence>
<dbReference type="GO" id="GO:0008270">
    <property type="term" value="F:zinc ion binding"/>
    <property type="evidence" value="ECO:0007669"/>
    <property type="project" value="UniProtKB-KW"/>
</dbReference>
<dbReference type="Pfam" id="PF05577">
    <property type="entry name" value="Peptidase_S28"/>
    <property type="match status" value="1"/>
</dbReference>
<keyword evidence="8" id="KW-0378">Hydrolase</keyword>
<organism evidence="15">
    <name type="scientific">Oppiella nova</name>
    <dbReference type="NCBI Taxonomy" id="334625"/>
    <lineage>
        <taxon>Eukaryota</taxon>
        <taxon>Metazoa</taxon>
        <taxon>Ecdysozoa</taxon>
        <taxon>Arthropoda</taxon>
        <taxon>Chelicerata</taxon>
        <taxon>Arachnida</taxon>
        <taxon>Acari</taxon>
        <taxon>Acariformes</taxon>
        <taxon>Sarcoptiformes</taxon>
        <taxon>Oribatida</taxon>
        <taxon>Brachypylina</taxon>
        <taxon>Oppioidea</taxon>
        <taxon>Oppiidae</taxon>
        <taxon>Oppiella</taxon>
    </lineage>
</organism>
<keyword evidence="11" id="KW-0539">Nucleus</keyword>
<dbReference type="FunFam" id="3.30.160.60:FF:000624">
    <property type="entry name" value="zinc finger protein 697"/>
    <property type="match status" value="1"/>
</dbReference>
<evidence type="ECO:0000259" key="14">
    <source>
        <dbReference type="PROSITE" id="PS50157"/>
    </source>
</evidence>
<keyword evidence="6" id="KW-0677">Repeat</keyword>
<feature type="compositionally biased region" description="Acidic residues" evidence="13">
    <location>
        <begin position="34"/>
        <end position="53"/>
    </location>
</feature>
<evidence type="ECO:0000256" key="7">
    <source>
        <dbReference type="ARBA" id="ARBA00022771"/>
    </source>
</evidence>
<keyword evidence="10" id="KW-0325">Glycoprotein</keyword>
<name>A0A7R9LIZ1_9ACAR</name>
<dbReference type="AlphaFoldDB" id="A0A7R9LIZ1"/>
<evidence type="ECO:0000313" key="15">
    <source>
        <dbReference type="EMBL" id="CAD7642500.1"/>
    </source>
</evidence>
<dbReference type="SUPFAM" id="SSF53474">
    <property type="entry name" value="alpha/beta-Hydrolases"/>
    <property type="match status" value="1"/>
</dbReference>
<evidence type="ECO:0000256" key="6">
    <source>
        <dbReference type="ARBA" id="ARBA00022737"/>
    </source>
</evidence>
<dbReference type="PROSITE" id="PS00028">
    <property type="entry name" value="ZINC_FINGER_C2H2_1"/>
    <property type="match status" value="4"/>
</dbReference>
<protein>
    <recommendedName>
        <fullName evidence="14">C2H2-type domain-containing protein</fullName>
    </recommendedName>
</protein>
<dbReference type="PROSITE" id="PS50157">
    <property type="entry name" value="ZINC_FINGER_C2H2_2"/>
    <property type="match status" value="4"/>
</dbReference>
<dbReference type="InterPro" id="IPR008758">
    <property type="entry name" value="Peptidase_S28"/>
</dbReference>
<dbReference type="InterPro" id="IPR029058">
    <property type="entry name" value="AB_hydrolase_fold"/>
</dbReference>
<dbReference type="PANTHER" id="PTHR11010:SF117">
    <property type="entry name" value="SERINE PROTEASE 16"/>
    <property type="match status" value="1"/>
</dbReference>
<dbReference type="InterPro" id="IPR013087">
    <property type="entry name" value="Znf_C2H2_type"/>
</dbReference>
<dbReference type="GO" id="GO:0005634">
    <property type="term" value="C:nucleus"/>
    <property type="evidence" value="ECO:0007669"/>
    <property type="project" value="UniProtKB-SubCell"/>
</dbReference>
<comment type="subcellular location">
    <subcellularLocation>
        <location evidence="1">Nucleus</location>
    </subcellularLocation>
</comment>
<evidence type="ECO:0000256" key="3">
    <source>
        <dbReference type="ARBA" id="ARBA00022670"/>
    </source>
</evidence>
<dbReference type="SUPFAM" id="SSF57667">
    <property type="entry name" value="beta-beta-alpha zinc fingers"/>
    <property type="match status" value="3"/>
</dbReference>
<dbReference type="GO" id="GO:0006508">
    <property type="term" value="P:proteolysis"/>
    <property type="evidence" value="ECO:0007669"/>
    <property type="project" value="UniProtKB-KW"/>
</dbReference>
<evidence type="ECO:0000256" key="5">
    <source>
        <dbReference type="ARBA" id="ARBA00022729"/>
    </source>
</evidence>
<feature type="domain" description="C2H2-type" evidence="14">
    <location>
        <begin position="200"/>
        <end position="229"/>
    </location>
</feature>
<keyword evidence="3" id="KW-0645">Protease</keyword>
<feature type="region of interest" description="Disordered" evidence="13">
    <location>
        <begin position="1"/>
        <end position="58"/>
    </location>
</feature>
<dbReference type="Gene3D" id="1.20.120.980">
    <property type="entry name" value="Serine carboxypeptidase S28, SKS domain"/>
    <property type="match status" value="1"/>
</dbReference>
<gene>
    <name evidence="15" type="ORF">ONB1V03_LOCUS3628</name>
</gene>
<dbReference type="PANTHER" id="PTHR11010">
    <property type="entry name" value="PROTEASE S28 PRO-X CARBOXYPEPTIDASE-RELATED"/>
    <property type="match status" value="1"/>
</dbReference>
<evidence type="ECO:0000256" key="8">
    <source>
        <dbReference type="ARBA" id="ARBA00022801"/>
    </source>
</evidence>